<dbReference type="Gramene" id="AUR62027349-RA">
    <property type="protein sequence ID" value="AUR62027349-RA:cds"/>
    <property type="gene ID" value="AUR62027349"/>
</dbReference>
<organism evidence="1 2">
    <name type="scientific">Chenopodium quinoa</name>
    <name type="common">Quinoa</name>
    <dbReference type="NCBI Taxonomy" id="63459"/>
    <lineage>
        <taxon>Eukaryota</taxon>
        <taxon>Viridiplantae</taxon>
        <taxon>Streptophyta</taxon>
        <taxon>Embryophyta</taxon>
        <taxon>Tracheophyta</taxon>
        <taxon>Spermatophyta</taxon>
        <taxon>Magnoliopsida</taxon>
        <taxon>eudicotyledons</taxon>
        <taxon>Gunneridae</taxon>
        <taxon>Pentapetalae</taxon>
        <taxon>Caryophyllales</taxon>
        <taxon>Chenopodiaceae</taxon>
        <taxon>Chenopodioideae</taxon>
        <taxon>Atripliceae</taxon>
        <taxon>Chenopodium</taxon>
    </lineage>
</organism>
<dbReference type="Pfam" id="PF02450">
    <property type="entry name" value="LCAT"/>
    <property type="match status" value="1"/>
</dbReference>
<reference evidence="1" key="2">
    <citation type="submission" date="2021-03" db="UniProtKB">
        <authorList>
            <consortium name="EnsemblPlants"/>
        </authorList>
    </citation>
    <scope>IDENTIFICATION</scope>
</reference>
<dbReference type="InterPro" id="IPR003386">
    <property type="entry name" value="LACT/PDAT_acylTrfase"/>
</dbReference>
<dbReference type="EnsemblPlants" id="AUR62027349-RA">
    <property type="protein sequence ID" value="AUR62027349-RA:cds"/>
    <property type="gene ID" value="AUR62027349"/>
</dbReference>
<dbReference type="PANTHER" id="PTHR11440">
    <property type="entry name" value="LECITHIN-CHOLESTEROL ACYLTRANSFERASE-RELATED"/>
    <property type="match status" value="1"/>
</dbReference>
<name>A0A803MD06_CHEQI</name>
<dbReference type="GO" id="GO:0006629">
    <property type="term" value="P:lipid metabolic process"/>
    <property type="evidence" value="ECO:0007669"/>
    <property type="project" value="InterPro"/>
</dbReference>
<reference evidence="1" key="1">
    <citation type="journal article" date="2017" name="Nature">
        <title>The genome of Chenopodium quinoa.</title>
        <authorList>
            <person name="Jarvis D.E."/>
            <person name="Ho Y.S."/>
            <person name="Lightfoot D.J."/>
            <person name="Schmoeckel S.M."/>
            <person name="Li B."/>
            <person name="Borm T.J.A."/>
            <person name="Ohyanagi H."/>
            <person name="Mineta K."/>
            <person name="Michell C.T."/>
            <person name="Saber N."/>
            <person name="Kharbatia N.M."/>
            <person name="Rupper R.R."/>
            <person name="Sharp A.R."/>
            <person name="Dally N."/>
            <person name="Boughton B.A."/>
            <person name="Woo Y.H."/>
            <person name="Gao G."/>
            <person name="Schijlen E.G.W.M."/>
            <person name="Guo X."/>
            <person name="Momin A.A."/>
            <person name="Negrao S."/>
            <person name="Al-Babili S."/>
            <person name="Gehring C."/>
            <person name="Roessner U."/>
            <person name="Jung C."/>
            <person name="Murphy K."/>
            <person name="Arold S.T."/>
            <person name="Gojobori T."/>
            <person name="van der Linden C.G."/>
            <person name="van Loo E.N."/>
            <person name="Jellen E.N."/>
            <person name="Maughan P.J."/>
            <person name="Tester M."/>
        </authorList>
    </citation>
    <scope>NUCLEOTIDE SEQUENCE [LARGE SCALE GENOMIC DNA]</scope>
    <source>
        <strain evidence="1">cv. PI 614886</strain>
    </source>
</reference>
<keyword evidence="2" id="KW-1185">Reference proteome</keyword>
<dbReference type="OMA" id="ESWDITS"/>
<dbReference type="AlphaFoldDB" id="A0A803MD06"/>
<dbReference type="SUPFAM" id="SSF53474">
    <property type="entry name" value="alpha/beta-Hydrolases"/>
    <property type="match status" value="1"/>
</dbReference>
<sequence length="422" mass="48028">MAVSLEELVKVLEIWLKLIKKPQEQQYVDPNLDPVLLVPGIAGSILEAVDQNGHSDRVWVRIFAADYMFRTKLWSRFDPSTGKTLSLDPNTTIRVPEDRDGLYAIDVLDPDLVFEKYVKNWIAIAAPFQGAPGYVTSTMLNGCSFVEGWEQNFFISKWSMHQLLIECPSVYELMACPDFHWRNPPYLELWREKHDDDGNSHIRLESYTLEESITIFEKSLSSNTVDYVGGSMPLPFNLDILNWANETREILSRARVPPKVKFYNIYGTSLQTPHSVCYGSEDSPVTDLEELRYYQAKFTSVEGDGTVPTESAKADGLNAEARVGVPGEHRGILSDHHVFRILKHWLNAGEPDPFYDPLNDYVILPTEFEIERVMEKCLHVTTLQEEWEIIPKDADVIDDSVDAKEHPISFISVSEVASLSVQ</sequence>
<dbReference type="Proteomes" id="UP000596660">
    <property type="component" value="Unplaced"/>
</dbReference>
<dbReference type="InterPro" id="IPR029058">
    <property type="entry name" value="AB_hydrolase_fold"/>
</dbReference>
<evidence type="ECO:0000313" key="2">
    <source>
        <dbReference type="Proteomes" id="UP000596660"/>
    </source>
</evidence>
<accession>A0A803MD06</accession>
<evidence type="ECO:0000313" key="1">
    <source>
        <dbReference type="EnsemblPlants" id="AUR62027349-RA:cds"/>
    </source>
</evidence>
<protein>
    <submittedName>
        <fullName evidence="1">Uncharacterized protein</fullName>
    </submittedName>
</protein>
<dbReference type="Gene3D" id="3.40.50.1820">
    <property type="entry name" value="alpha/beta hydrolase"/>
    <property type="match status" value="1"/>
</dbReference>
<proteinExistence type="predicted"/>
<dbReference type="GO" id="GO:0008374">
    <property type="term" value="F:O-acyltransferase activity"/>
    <property type="evidence" value="ECO:0007669"/>
    <property type="project" value="InterPro"/>
</dbReference>